<dbReference type="EMBL" id="JBJYXY010000001">
    <property type="protein sequence ID" value="MFN2975191.1"/>
    <property type="molecule type" value="Genomic_DNA"/>
</dbReference>
<accession>A0ABW9KJQ5</accession>
<comment type="caution">
    <text evidence="1">The sequence shown here is derived from an EMBL/GenBank/DDBJ whole genome shotgun (WGS) entry which is preliminary data.</text>
</comment>
<gene>
    <name evidence="1" type="ORF">ACK2TP_05395</name>
</gene>
<name>A0ABW9KJQ5_9BACT</name>
<evidence type="ECO:0000313" key="1">
    <source>
        <dbReference type="EMBL" id="MFN2975191.1"/>
    </source>
</evidence>
<dbReference type="Proteomes" id="UP001634747">
    <property type="component" value="Unassembled WGS sequence"/>
</dbReference>
<dbReference type="RefSeq" id="WP_263413277.1">
    <property type="nucleotide sequence ID" value="NZ_BAABBH010000001.1"/>
</dbReference>
<organism evidence="1 2">
    <name type="scientific">Terriglobus aquaticus</name>
    <dbReference type="NCBI Taxonomy" id="940139"/>
    <lineage>
        <taxon>Bacteria</taxon>
        <taxon>Pseudomonadati</taxon>
        <taxon>Acidobacteriota</taxon>
        <taxon>Terriglobia</taxon>
        <taxon>Terriglobales</taxon>
        <taxon>Acidobacteriaceae</taxon>
        <taxon>Terriglobus</taxon>
    </lineage>
</organism>
<evidence type="ECO:0008006" key="3">
    <source>
        <dbReference type="Google" id="ProtNLM"/>
    </source>
</evidence>
<protein>
    <recommendedName>
        <fullName evidence="3">2-nitropropane dioxygenase</fullName>
    </recommendedName>
</protein>
<reference evidence="1 2" key="1">
    <citation type="submission" date="2024-12" db="EMBL/GenBank/DDBJ databases">
        <authorList>
            <person name="Lee Y."/>
        </authorList>
    </citation>
    <scope>NUCLEOTIDE SEQUENCE [LARGE SCALE GENOMIC DNA]</scope>
    <source>
        <strain evidence="1 2">03SUJ4</strain>
    </source>
</reference>
<sequence length="107" mass="11863">MAKKQAAAKAIGFEVLCPDCGAVLRIDPVTQSVISHTSAPRKKTFEDLSAAAQGLREQNARRDSLFAQSVEAQKNRDDILSKKFEEAFRKAKESPDTGRPLREFDLD</sequence>
<proteinExistence type="predicted"/>
<evidence type="ECO:0000313" key="2">
    <source>
        <dbReference type="Proteomes" id="UP001634747"/>
    </source>
</evidence>
<keyword evidence="2" id="KW-1185">Reference proteome</keyword>